<evidence type="ECO:0000313" key="2">
    <source>
        <dbReference type="EMBL" id="MCY9528183.1"/>
    </source>
</evidence>
<dbReference type="RefSeq" id="WP_021252175.1">
    <property type="nucleotide sequence ID" value="NZ_JAMDLY010000005.1"/>
</dbReference>
<dbReference type="Proteomes" id="UP000304148">
    <property type="component" value="Chromosome"/>
</dbReference>
<organism evidence="3 4">
    <name type="scientific">Paenibacillus alvei</name>
    <name type="common">Bacillus alvei</name>
    <dbReference type="NCBI Taxonomy" id="44250"/>
    <lineage>
        <taxon>Bacteria</taxon>
        <taxon>Bacillati</taxon>
        <taxon>Bacillota</taxon>
        <taxon>Bacilli</taxon>
        <taxon>Bacillales</taxon>
        <taxon>Paenibacillaceae</taxon>
        <taxon>Paenibacillus</taxon>
    </lineage>
</organism>
<evidence type="ECO:0000313" key="3">
    <source>
        <dbReference type="EMBL" id="SYX85370.1"/>
    </source>
</evidence>
<sequence>MSVYDKAHDLARALQSSEEAKAVEEAMKAVDANPEGKQMLDDFRARQMDMQQKMMTGEMPDQEEMEKMEKLFQVISMNADIAKLFDAERRLAVVIQDVNKIVSESLGHLYQ</sequence>
<dbReference type="EMBL" id="LS992241">
    <property type="protein sequence ID" value="SYX85370.1"/>
    <property type="molecule type" value="Genomic_DNA"/>
</dbReference>
<reference evidence="4" key="1">
    <citation type="submission" date="2018-08" db="EMBL/GenBank/DDBJ databases">
        <authorList>
            <person name="Chevrot R."/>
        </authorList>
    </citation>
    <scope>NUCLEOTIDE SEQUENCE [LARGE SCALE GENOMIC DNA]</scope>
</reference>
<dbReference type="SUPFAM" id="SSF158622">
    <property type="entry name" value="YheA/YmcA-like"/>
    <property type="match status" value="1"/>
</dbReference>
<evidence type="ECO:0000256" key="1">
    <source>
        <dbReference type="HAMAP-Rule" id="MF_01526"/>
    </source>
</evidence>
<dbReference type="InterPro" id="IPR010368">
    <property type="entry name" value="Com_YlbF"/>
</dbReference>
<keyword evidence="5" id="KW-1185">Reference proteome</keyword>
<reference evidence="2 5" key="3">
    <citation type="submission" date="2022-05" db="EMBL/GenBank/DDBJ databases">
        <title>Genome Sequencing of Bee-Associated Microbes.</title>
        <authorList>
            <person name="Dunlap C."/>
        </authorList>
    </citation>
    <scope>NUCLEOTIDE SEQUENCE [LARGE SCALE GENOMIC DNA]</scope>
    <source>
        <strain evidence="2 5">NRRL NRS-750</strain>
    </source>
</reference>
<dbReference type="HAMAP" id="MF_01526">
    <property type="entry name" value="UPF0342"/>
    <property type="match status" value="1"/>
</dbReference>
<dbReference type="EMBL" id="JAMDLY010000005">
    <property type="protein sequence ID" value="MCY9528183.1"/>
    <property type="molecule type" value="Genomic_DNA"/>
</dbReference>
<comment type="similarity">
    <text evidence="1">Belongs to the UPF0342 family.</text>
</comment>
<dbReference type="InterPro" id="IPR023378">
    <property type="entry name" value="YheA/YmcA-like_dom_sf"/>
</dbReference>
<dbReference type="Gene3D" id="1.20.1500.10">
    <property type="entry name" value="YheA/YmcA-like"/>
    <property type="match status" value="1"/>
</dbReference>
<reference evidence="3" key="2">
    <citation type="submission" date="2018-08" db="EMBL/GenBank/DDBJ databases">
        <authorList>
            <person name="Ferrada E.E."/>
            <person name="Latorre B.A."/>
        </authorList>
    </citation>
    <scope>NUCLEOTIDE SEQUENCE</scope>
    <source>
        <strain evidence="3">Paenibacillus B-LR1</strain>
    </source>
</reference>
<proteinExistence type="inferred from homology"/>
<gene>
    <name evidence="2" type="ORF">M5X04_02375</name>
    <name evidence="3" type="ORF">PBLR_13792</name>
</gene>
<name>A0A383REG5_PAEAL</name>
<dbReference type="Proteomes" id="UP001527090">
    <property type="component" value="Unassembled WGS sequence"/>
</dbReference>
<dbReference type="Pfam" id="PF06133">
    <property type="entry name" value="Com_YlbF"/>
    <property type="match status" value="1"/>
</dbReference>
<protein>
    <recommendedName>
        <fullName evidence="1">UPF0342 protein M5X04_02375</fullName>
    </recommendedName>
</protein>
<evidence type="ECO:0000313" key="5">
    <source>
        <dbReference type="Proteomes" id="UP001527090"/>
    </source>
</evidence>
<accession>A0A383REG5</accession>
<dbReference type="AlphaFoldDB" id="A0A383REG5"/>
<evidence type="ECO:0000313" key="4">
    <source>
        <dbReference type="Proteomes" id="UP000304148"/>
    </source>
</evidence>